<keyword evidence="5" id="KW-1185">Reference proteome</keyword>
<dbReference type="InterPro" id="IPR050712">
    <property type="entry name" value="NAD(P)H-dep_reductase"/>
</dbReference>
<dbReference type="RefSeq" id="WP_013033984.1">
    <property type="nucleotide sequence ID" value="NC_013960.1"/>
</dbReference>
<evidence type="ECO:0000256" key="2">
    <source>
        <dbReference type="ARBA" id="ARBA00022643"/>
    </source>
</evidence>
<comment type="cofactor">
    <cofactor evidence="1">
        <name>FMN</name>
        <dbReference type="ChEBI" id="CHEBI:58210"/>
    </cofactor>
</comment>
<dbReference type="Gene3D" id="3.40.50.360">
    <property type="match status" value="1"/>
</dbReference>
<keyword evidence="2" id="KW-0288">FMN</keyword>
<protein>
    <submittedName>
        <fullName evidence="4">NADPH-dependent FMN reductase</fullName>
    </submittedName>
</protein>
<sequence>MARIIGISGSLRRGSLNALLLNAAVQAAPEGVFIAVASIRGIPLYDGDLEASEGVPRAVVALKDKIAAADALLLVTPEYNHSLPGVFKNAIDWLSRPPGDISRVFRGKPVTLMGATPGGMGTAYSQTAWLPVFRALGMRPWFGRSLNVSQAHTVFDDSGALSDGQLRERLQAFVKEYAAFVAAQ</sequence>
<dbReference type="GO" id="GO:0010181">
    <property type="term" value="F:FMN binding"/>
    <property type="evidence" value="ECO:0007669"/>
    <property type="project" value="TreeGrafter"/>
</dbReference>
<dbReference type="InterPro" id="IPR029039">
    <property type="entry name" value="Flavoprotein-like_sf"/>
</dbReference>
<dbReference type="eggNOG" id="COG0431">
    <property type="taxonomic scope" value="Bacteria"/>
</dbReference>
<dbReference type="KEGG" id="nhl:Nhal_3082"/>
<dbReference type="SUPFAM" id="SSF52218">
    <property type="entry name" value="Flavoproteins"/>
    <property type="match status" value="1"/>
</dbReference>
<dbReference type="InterPro" id="IPR005025">
    <property type="entry name" value="FMN_Rdtase-like_dom"/>
</dbReference>
<feature type="domain" description="NADPH-dependent FMN reductase-like" evidence="3">
    <location>
        <begin position="3"/>
        <end position="152"/>
    </location>
</feature>
<reference evidence="5" key="1">
    <citation type="submission" date="2010-04" db="EMBL/GenBank/DDBJ databases">
        <title>Complete genome sequence of Nitrosococcus halophilus Nc4, a salt-adapted, aerobic obligate ammonia-oxidizing sulfur purple bacterium.</title>
        <authorList>
            <consortium name="US DOE Joint Genome Institute"/>
            <person name="Campbell M.A."/>
            <person name="Malfatti S.A."/>
            <person name="Chain P.S.G."/>
            <person name="Heidelberg J.F."/>
            <person name="Ward B.B."/>
            <person name="Klotz M.G."/>
        </authorList>
    </citation>
    <scope>NUCLEOTIDE SEQUENCE [LARGE SCALE GENOMIC DNA]</scope>
    <source>
        <strain evidence="5">Nc4</strain>
    </source>
</reference>
<gene>
    <name evidence="4" type="ordered locus">Nhal_3082</name>
</gene>
<dbReference type="Proteomes" id="UP000001844">
    <property type="component" value="Chromosome"/>
</dbReference>
<dbReference type="PANTHER" id="PTHR30543:SF21">
    <property type="entry name" value="NAD(P)H-DEPENDENT FMN REDUCTASE LOT6"/>
    <property type="match status" value="1"/>
</dbReference>
<dbReference type="EMBL" id="CP001798">
    <property type="protein sequence ID" value="ADE16134.1"/>
    <property type="molecule type" value="Genomic_DNA"/>
</dbReference>
<evidence type="ECO:0000259" key="3">
    <source>
        <dbReference type="Pfam" id="PF03358"/>
    </source>
</evidence>
<evidence type="ECO:0000256" key="1">
    <source>
        <dbReference type="ARBA" id="ARBA00001917"/>
    </source>
</evidence>
<dbReference type="PANTHER" id="PTHR30543">
    <property type="entry name" value="CHROMATE REDUCTASE"/>
    <property type="match status" value="1"/>
</dbReference>
<dbReference type="Pfam" id="PF03358">
    <property type="entry name" value="FMN_red"/>
    <property type="match status" value="1"/>
</dbReference>
<name>D5BZC0_NITHN</name>
<organism evidence="4 5">
    <name type="scientific">Nitrosococcus halophilus (strain Nc4)</name>
    <dbReference type="NCBI Taxonomy" id="472759"/>
    <lineage>
        <taxon>Bacteria</taxon>
        <taxon>Pseudomonadati</taxon>
        <taxon>Pseudomonadota</taxon>
        <taxon>Gammaproteobacteria</taxon>
        <taxon>Chromatiales</taxon>
        <taxon>Chromatiaceae</taxon>
        <taxon>Nitrosococcus</taxon>
    </lineage>
</organism>
<dbReference type="OrthoDB" id="9812295at2"/>
<proteinExistence type="predicted"/>
<dbReference type="AlphaFoldDB" id="D5BZC0"/>
<dbReference type="GO" id="GO:0016491">
    <property type="term" value="F:oxidoreductase activity"/>
    <property type="evidence" value="ECO:0007669"/>
    <property type="project" value="InterPro"/>
</dbReference>
<accession>D5BZC0</accession>
<evidence type="ECO:0000313" key="4">
    <source>
        <dbReference type="EMBL" id="ADE16134.1"/>
    </source>
</evidence>
<keyword evidence="2" id="KW-0285">Flavoprotein</keyword>
<dbReference type="GO" id="GO:0005829">
    <property type="term" value="C:cytosol"/>
    <property type="evidence" value="ECO:0007669"/>
    <property type="project" value="TreeGrafter"/>
</dbReference>
<evidence type="ECO:0000313" key="5">
    <source>
        <dbReference type="Proteomes" id="UP000001844"/>
    </source>
</evidence>
<dbReference type="STRING" id="472759.Nhal_3082"/>
<dbReference type="HOGENOM" id="CLU_055322_4_1_6"/>